<dbReference type="PROSITE" id="PS51186">
    <property type="entry name" value="GNAT"/>
    <property type="match status" value="1"/>
</dbReference>
<keyword evidence="2" id="KW-0012">Acyltransferase</keyword>
<evidence type="ECO:0000313" key="3">
    <source>
        <dbReference type="Proteomes" id="UP001623232"/>
    </source>
</evidence>
<dbReference type="Gene3D" id="3.40.630.30">
    <property type="match status" value="1"/>
</dbReference>
<proteinExistence type="predicted"/>
<dbReference type="EC" id="2.3.1.-" evidence="2"/>
<dbReference type="GO" id="GO:0016746">
    <property type="term" value="F:acyltransferase activity"/>
    <property type="evidence" value="ECO:0007669"/>
    <property type="project" value="UniProtKB-KW"/>
</dbReference>
<organism evidence="2 3">
    <name type="scientific">Aliisedimentitalea scapharcae</name>
    <dbReference type="NCBI Taxonomy" id="1524259"/>
    <lineage>
        <taxon>Bacteria</taxon>
        <taxon>Pseudomonadati</taxon>
        <taxon>Pseudomonadota</taxon>
        <taxon>Alphaproteobacteria</taxon>
        <taxon>Rhodobacterales</taxon>
        <taxon>Roseobacteraceae</taxon>
        <taxon>Aliisedimentitalea</taxon>
    </lineage>
</organism>
<dbReference type="EMBL" id="CP123584">
    <property type="protein sequence ID" value="WZK90530.1"/>
    <property type="molecule type" value="Genomic_DNA"/>
</dbReference>
<evidence type="ECO:0000313" key="2">
    <source>
        <dbReference type="EMBL" id="WZK90530.1"/>
    </source>
</evidence>
<reference evidence="2 3" key="1">
    <citation type="submission" date="2023-04" db="EMBL/GenBank/DDBJ databases">
        <title>Complete genome sequence of Alisedimentitalea scapharcae.</title>
        <authorList>
            <person name="Rong J.-C."/>
            <person name="Yi M.-L."/>
            <person name="Zhao Q."/>
        </authorList>
    </citation>
    <scope>NUCLEOTIDE SEQUENCE [LARGE SCALE GENOMIC DNA]</scope>
    <source>
        <strain evidence="2 3">KCTC 42119</strain>
    </source>
</reference>
<sequence length="179" mass="19434">MVNGPDFVRDIRPDDFAEVDALLQAAFGGVQEVALVHALRRDKDMVSESVIHWDGRIIAYAGLSRMVAPVGWLCLAPVAVLPEVQRGALTPAGQAKGHWQVGKRLVSELASAARTPEFDKSPAIVVLGQPEFYEQCGFSRTRAARLTSPYPRDFTMLAAPGEDVPKAELIYPAAFSSDD</sequence>
<dbReference type="RefSeq" id="WP_406649365.1">
    <property type="nucleotide sequence ID" value="NZ_CP123584.1"/>
</dbReference>
<dbReference type="CDD" id="cd04301">
    <property type="entry name" value="NAT_SF"/>
    <property type="match status" value="1"/>
</dbReference>
<accession>A0ABZ2XWP6</accession>
<keyword evidence="3" id="KW-1185">Reference proteome</keyword>
<evidence type="ECO:0000259" key="1">
    <source>
        <dbReference type="PROSITE" id="PS51186"/>
    </source>
</evidence>
<dbReference type="Proteomes" id="UP001623232">
    <property type="component" value="Chromosome"/>
</dbReference>
<name>A0ABZ2XWP6_9RHOB</name>
<keyword evidence="2" id="KW-0808">Transferase</keyword>
<dbReference type="SUPFAM" id="SSF55729">
    <property type="entry name" value="Acyl-CoA N-acyltransferases (Nat)"/>
    <property type="match status" value="1"/>
</dbReference>
<dbReference type="InterPro" id="IPR000182">
    <property type="entry name" value="GNAT_dom"/>
</dbReference>
<protein>
    <submittedName>
        <fullName evidence="2">N-acetyltransferase</fullName>
        <ecNumber evidence="2">2.3.1.-</ecNumber>
    </submittedName>
</protein>
<feature type="domain" description="N-acetyltransferase" evidence="1">
    <location>
        <begin position="6"/>
        <end position="161"/>
    </location>
</feature>
<dbReference type="InterPro" id="IPR016181">
    <property type="entry name" value="Acyl_CoA_acyltransferase"/>
</dbReference>
<gene>
    <name evidence="2" type="ORF">QEZ52_08280</name>
</gene>